<dbReference type="AlphaFoldDB" id="A0A8S3SBR6"/>
<evidence type="ECO:0000313" key="8">
    <source>
        <dbReference type="EMBL" id="CAG2215501.1"/>
    </source>
</evidence>
<dbReference type="Proteomes" id="UP000683360">
    <property type="component" value="Unassembled WGS sequence"/>
</dbReference>
<keyword evidence="2" id="KW-0479">Metal-binding</keyword>
<evidence type="ECO:0000313" key="9">
    <source>
        <dbReference type="Proteomes" id="UP000683360"/>
    </source>
</evidence>
<dbReference type="GO" id="GO:0046872">
    <property type="term" value="F:metal ion binding"/>
    <property type="evidence" value="ECO:0007669"/>
    <property type="project" value="UniProtKB-KW"/>
</dbReference>
<sequence>MIEPPNRSSLWRLDEFKSIVEPNYNDNGLFCGGRGNLASNGGKCGVCGDPYQGPYPNEAGGIYAKGIIARTYRSGQDIPVKIQITANHLGWHEFRLCVNNNISKKITHDCLDKHLLITSDTGLTRTKFSANSGIKELTLQLPKDLVCSQCVLQWKWRTANSPGRSEEEYYGCSDIAIEKSVLPNYSSLSTLLKTSSRQPTRTQAVDIVHHITSTAIPSGRKCKAISPGWKGNPYFDNWCNIQCGNTDCIDHSTFCACDQPTRTQPVDIVQHITSTAIPSGRKCKAISPGWRGNPYFDNWCNTQCGNTDCIDLSTFCACD</sequence>
<dbReference type="EMBL" id="CAJPWZ010001445">
    <property type="protein sequence ID" value="CAG2215501.1"/>
    <property type="molecule type" value="Genomic_DNA"/>
</dbReference>
<dbReference type="PANTHER" id="PTHR36575">
    <property type="entry name" value="BINDING PROTEIN, PUTATIVE (AFU_ORTHOLOGUE AFUA_1G14430)-RELATED"/>
    <property type="match status" value="1"/>
</dbReference>
<evidence type="ECO:0000256" key="5">
    <source>
        <dbReference type="ARBA" id="ARBA00023180"/>
    </source>
</evidence>
<dbReference type="InterPro" id="IPR052282">
    <property type="entry name" value="Starch-active_LPMO"/>
</dbReference>
<evidence type="ECO:0000256" key="4">
    <source>
        <dbReference type="ARBA" id="ARBA00023157"/>
    </source>
</evidence>
<dbReference type="PANTHER" id="PTHR36575:SF2">
    <property type="entry name" value="CHITIN-BINDING TYPE-4 DOMAIN-CONTAINING PROTEIN-RELATED"/>
    <property type="match status" value="1"/>
</dbReference>
<accession>A0A8S3SBR6</accession>
<proteinExistence type="inferred from homology"/>
<dbReference type="Gene3D" id="2.70.50.70">
    <property type="match status" value="1"/>
</dbReference>
<keyword evidence="3" id="KW-0186">Copper</keyword>
<keyword evidence="5" id="KW-0325">Glycoprotein</keyword>
<dbReference type="InterPro" id="IPR004302">
    <property type="entry name" value="Cellulose/chitin-bd_N"/>
</dbReference>
<protein>
    <recommendedName>
        <fullName evidence="7">Chitin-binding type-4 domain-containing protein</fullName>
    </recommendedName>
</protein>
<comment type="cofactor">
    <cofactor evidence="1">
        <name>Cu(2+)</name>
        <dbReference type="ChEBI" id="CHEBI:29036"/>
    </cofactor>
</comment>
<evidence type="ECO:0000256" key="3">
    <source>
        <dbReference type="ARBA" id="ARBA00023008"/>
    </source>
</evidence>
<evidence type="ECO:0000256" key="1">
    <source>
        <dbReference type="ARBA" id="ARBA00001973"/>
    </source>
</evidence>
<reference evidence="8" key="1">
    <citation type="submission" date="2021-03" db="EMBL/GenBank/DDBJ databases">
        <authorList>
            <person name="Bekaert M."/>
        </authorList>
    </citation>
    <scope>NUCLEOTIDE SEQUENCE</scope>
</reference>
<organism evidence="8 9">
    <name type="scientific">Mytilus edulis</name>
    <name type="common">Blue mussel</name>
    <dbReference type="NCBI Taxonomy" id="6550"/>
    <lineage>
        <taxon>Eukaryota</taxon>
        <taxon>Metazoa</taxon>
        <taxon>Spiralia</taxon>
        <taxon>Lophotrochozoa</taxon>
        <taxon>Mollusca</taxon>
        <taxon>Bivalvia</taxon>
        <taxon>Autobranchia</taxon>
        <taxon>Pteriomorphia</taxon>
        <taxon>Mytilida</taxon>
        <taxon>Mytiloidea</taxon>
        <taxon>Mytilidae</taxon>
        <taxon>Mytilinae</taxon>
        <taxon>Mytilus</taxon>
    </lineage>
</organism>
<comment type="similarity">
    <text evidence="6">Belongs to the polysaccharide monooxygenase AA13 family.</text>
</comment>
<keyword evidence="4" id="KW-1015">Disulfide bond</keyword>
<comment type="caution">
    <text evidence="8">The sequence shown here is derived from an EMBL/GenBank/DDBJ whole genome shotgun (WGS) entry which is preliminary data.</text>
</comment>
<name>A0A8S3SBR6_MYTED</name>
<feature type="domain" description="Chitin-binding type-4" evidence="7">
    <location>
        <begin position="34"/>
        <end position="175"/>
    </location>
</feature>
<keyword evidence="9" id="KW-1185">Reference proteome</keyword>
<evidence type="ECO:0000256" key="2">
    <source>
        <dbReference type="ARBA" id="ARBA00022723"/>
    </source>
</evidence>
<evidence type="ECO:0000256" key="6">
    <source>
        <dbReference type="ARBA" id="ARBA00034311"/>
    </source>
</evidence>
<gene>
    <name evidence="8" type="ORF">MEDL_29271</name>
</gene>
<dbReference type="Pfam" id="PF03067">
    <property type="entry name" value="LPMO_10"/>
    <property type="match status" value="1"/>
</dbReference>
<evidence type="ECO:0000259" key="7">
    <source>
        <dbReference type="Pfam" id="PF03067"/>
    </source>
</evidence>
<dbReference type="OrthoDB" id="6067002at2759"/>